<dbReference type="GO" id="GO:0003735">
    <property type="term" value="F:structural constituent of ribosome"/>
    <property type="evidence" value="ECO:0007669"/>
    <property type="project" value="UniProtKB-UniRule"/>
</dbReference>
<dbReference type="InterPro" id="IPR001063">
    <property type="entry name" value="Ribosomal_uL22"/>
</dbReference>
<dbReference type="InterPro" id="IPR057265">
    <property type="entry name" value="Ribosomal_uL22_arc-type"/>
</dbReference>
<evidence type="ECO:0000256" key="2">
    <source>
        <dbReference type="ARBA" id="ARBA00022980"/>
    </source>
</evidence>
<evidence type="ECO:0000256" key="4">
    <source>
        <dbReference type="HAMAP-Rule" id="MF_01331"/>
    </source>
</evidence>
<dbReference type="GO" id="GO:0019843">
    <property type="term" value="F:rRNA binding"/>
    <property type="evidence" value="ECO:0007669"/>
    <property type="project" value="UniProtKB-UniRule"/>
</dbReference>
<proteinExistence type="inferred from homology"/>
<dbReference type="GO" id="GO:0002181">
    <property type="term" value="P:cytoplasmic translation"/>
    <property type="evidence" value="ECO:0007669"/>
    <property type="project" value="TreeGrafter"/>
</dbReference>
<dbReference type="Gene3D" id="3.90.470.10">
    <property type="entry name" value="Ribosomal protein L22/L17"/>
    <property type="match status" value="1"/>
</dbReference>
<gene>
    <name evidence="4" type="primary">rpl22</name>
</gene>
<sequence>MPPNFGYSYNEVKENQVRVSLRDVRVSFKDSVEVCRVIRGMKIDDARTFLKNVIDGKRAVPFKRYKKHVGHRKGLQGWPAGRYPKKIASKILELLDHGEAMAEDKGLDIESLYIVHLAAQQGPKLRRYFPRAYGRATPKIEQLVHFELVLEERVHE</sequence>
<evidence type="ECO:0000256" key="6">
    <source>
        <dbReference type="RuleBase" id="RU004007"/>
    </source>
</evidence>
<dbReference type="SUPFAM" id="SSF54843">
    <property type="entry name" value="Ribosomal protein L22"/>
    <property type="match status" value="1"/>
</dbReference>
<dbReference type="NCBIfam" id="TIGR01038">
    <property type="entry name" value="uL22_arch_euk"/>
    <property type="match status" value="1"/>
</dbReference>
<dbReference type="Pfam" id="PF00237">
    <property type="entry name" value="Ribosomal_L22"/>
    <property type="match status" value="1"/>
</dbReference>
<name>A0A1L2JMB0_9CREN</name>
<keyword evidence="2 4" id="KW-0689">Ribosomal protein</keyword>
<keyword evidence="3 4" id="KW-0687">Ribonucleoprotein</keyword>
<keyword evidence="4 6" id="KW-0699">rRNA-binding</keyword>
<dbReference type="NCBIfam" id="NF003260">
    <property type="entry name" value="PRK04223.1"/>
    <property type="match status" value="1"/>
</dbReference>
<reference evidence="7" key="1">
    <citation type="journal article" date="2017" name="Nature">
        <title>Metagenomic exploration of ASGARD archaea illuminates the origin of cellular complexity in eukaryotes.</title>
        <authorList>
            <person name="Zaremba-Niedzwiedzka K."/>
            <person name="Caceres E.F."/>
            <person name="Saw J.H.W."/>
            <person name="Backstrom D."/>
            <person name="Juzokaite L."/>
            <person name="Vancaester E."/>
            <person name="Seitz K.W."/>
            <person name="Anantharaman K."/>
            <person name="Starnawski P."/>
            <person name="Kjeldsen K.U."/>
            <person name="Stott M.B."/>
            <person name="Nunoura T."/>
            <person name="Banfield J.F."/>
            <person name="Schramm A."/>
            <person name="Baker B.J."/>
            <person name="Spang A."/>
            <person name="Ettema T.J.G."/>
        </authorList>
    </citation>
    <scope>NUCLEOTIDE SEQUENCE</scope>
    <source>
        <strain evidence="7">TIV_1</strain>
    </source>
</reference>
<organism evidence="7">
    <name type="scientific">uncultured korarchaeote</name>
    <dbReference type="NCBI Taxonomy" id="161241"/>
    <lineage>
        <taxon>Archaea</taxon>
        <taxon>Thermoproteota</taxon>
        <taxon>environmental samples</taxon>
    </lineage>
</organism>
<evidence type="ECO:0000256" key="3">
    <source>
        <dbReference type="ARBA" id="ARBA00023274"/>
    </source>
</evidence>
<comment type="function">
    <text evidence="4 6">This protein binds specifically to 23S rRNA. It makes multiple contacts with different domains of the 23S rRNA in the assembled 50S subunit and ribosome.</text>
</comment>
<dbReference type="GO" id="GO:0022625">
    <property type="term" value="C:cytosolic large ribosomal subunit"/>
    <property type="evidence" value="ECO:0007669"/>
    <property type="project" value="UniProtKB-UniRule"/>
</dbReference>
<evidence type="ECO:0000256" key="5">
    <source>
        <dbReference type="RuleBase" id="RU004005"/>
    </source>
</evidence>
<dbReference type="InterPro" id="IPR036394">
    <property type="entry name" value="Ribosomal_uL22_sf"/>
</dbReference>
<protein>
    <recommendedName>
        <fullName evidence="4">Large ribosomal subunit protein uL22</fullName>
    </recommendedName>
</protein>
<accession>A0A1L2JMB0</accession>
<dbReference type="CDD" id="cd00336">
    <property type="entry name" value="Ribosomal_L22"/>
    <property type="match status" value="1"/>
</dbReference>
<dbReference type="AlphaFoldDB" id="A0A1L2JMB0"/>
<dbReference type="EMBL" id="KX765057">
    <property type="protein sequence ID" value="AOZ56143.1"/>
    <property type="molecule type" value="Genomic_DNA"/>
</dbReference>
<evidence type="ECO:0000256" key="1">
    <source>
        <dbReference type="ARBA" id="ARBA00009451"/>
    </source>
</evidence>
<evidence type="ECO:0000313" key="7">
    <source>
        <dbReference type="EMBL" id="AOZ56143.1"/>
    </source>
</evidence>
<dbReference type="PANTHER" id="PTHR11593">
    <property type="entry name" value="60S RIBOSOMAL PROTEIN L17"/>
    <property type="match status" value="1"/>
</dbReference>
<keyword evidence="4 6" id="KW-0694">RNA-binding</keyword>
<dbReference type="InterPro" id="IPR005721">
    <property type="entry name" value="Ribosomal_uL22_euk/arc"/>
</dbReference>
<comment type="similarity">
    <text evidence="1 4 5">Belongs to the universal ribosomal protein uL22 family.</text>
</comment>
<comment type="function">
    <text evidence="4">The globular domain of the protein is located near the polypeptide exit tunnel on the outside of the subunit, while an extended beta-hairpin is found that lines the wall of the exit tunnel in the center of the 70S ribosome.</text>
</comment>
<dbReference type="HAMAP" id="MF_01331_A">
    <property type="entry name" value="Ribosomal_uL22_A"/>
    <property type="match status" value="1"/>
</dbReference>
<comment type="subunit">
    <text evidence="4 6">Part of the 50S ribosomal subunit.</text>
</comment>
<dbReference type="PANTHER" id="PTHR11593:SF10">
    <property type="entry name" value="60S RIBOSOMAL PROTEIN L17"/>
    <property type="match status" value="1"/>
</dbReference>